<dbReference type="InterPro" id="IPR000914">
    <property type="entry name" value="SBP_5_dom"/>
</dbReference>
<dbReference type="Proteomes" id="UP000507112">
    <property type="component" value="Unassembled WGS sequence"/>
</dbReference>
<dbReference type="Gene3D" id="3.90.76.10">
    <property type="entry name" value="Dipeptide-binding Protein, Domain 1"/>
    <property type="match status" value="1"/>
</dbReference>
<reference evidence="24 25" key="7">
    <citation type="submission" date="2019-12" db="EMBL/GenBank/DDBJ databases">
        <authorList>
            <consortium name="Pathogen Informatics"/>
        </authorList>
    </citation>
    <scope>NUCLEOTIDE SEQUENCE [LARGE SCALE GENOMIC DNA]</scope>
    <source>
        <strain evidence="13 33">MOS105</strain>
        <strain evidence="14">NCTC13131</strain>
        <strain evidence="6 27">S040_N01_C01</strain>
        <strain evidence="7 25">S087_N01_C01</strain>
        <strain evidence="12 32">SG160</strain>
        <strain evidence="10 29">T012_N10_C04</strain>
        <strain evidence="8 24">T012_N16_C08</strain>
        <strain evidence="9 26">T065_N03_C06</strain>
        <strain evidence="11 28">T197_A02_C01</strain>
    </source>
</reference>
<evidence type="ECO:0000313" key="33">
    <source>
        <dbReference type="Proteomes" id="UP000507112"/>
    </source>
</evidence>
<dbReference type="EMBL" id="LFVP01000002">
    <property type="protein sequence ID" value="KSA81003.1"/>
    <property type="molecule type" value="Genomic_DNA"/>
</dbReference>
<dbReference type="GO" id="GO:1904680">
    <property type="term" value="F:peptide transmembrane transporter activity"/>
    <property type="evidence" value="ECO:0007669"/>
    <property type="project" value="TreeGrafter"/>
</dbReference>
<evidence type="ECO:0000313" key="28">
    <source>
        <dbReference type="Proteomes" id="UP000459586"/>
    </source>
</evidence>
<dbReference type="PROSITE" id="PS51257">
    <property type="entry name" value="PROKAR_LIPOPROTEIN"/>
    <property type="match status" value="1"/>
</dbReference>
<evidence type="ECO:0000313" key="25">
    <source>
        <dbReference type="Proteomes" id="UP000442782"/>
    </source>
</evidence>
<evidence type="ECO:0000313" key="20">
    <source>
        <dbReference type="EMBL" id="NUY11293.1"/>
    </source>
</evidence>
<dbReference type="Proteomes" id="UP000459702">
    <property type="component" value="Unassembled WGS sequence"/>
</dbReference>
<dbReference type="Proteomes" id="UP000442782">
    <property type="component" value="Unassembled WGS sequence"/>
</dbReference>
<dbReference type="EMBL" id="CACTOE010000026">
    <property type="protein sequence ID" value="CAA4164627.1"/>
    <property type="molecule type" value="Genomic_DNA"/>
</dbReference>
<evidence type="ECO:0000313" key="9">
    <source>
        <dbReference type="EMBL" id="CAA4671018.1"/>
    </source>
</evidence>
<evidence type="ECO:0000259" key="4">
    <source>
        <dbReference type="Pfam" id="PF00496"/>
    </source>
</evidence>
<evidence type="ECO:0000313" key="16">
    <source>
        <dbReference type="EMBL" id="KMR57658.1"/>
    </source>
</evidence>
<accession>A0A1E8WPE9</accession>
<dbReference type="Proteomes" id="UP000505390">
    <property type="component" value="Unassembled WGS sequence"/>
</dbReference>
<dbReference type="Pfam" id="PF00496">
    <property type="entry name" value="SBP_bac_5"/>
    <property type="match status" value="1"/>
</dbReference>
<evidence type="ECO:0000313" key="19">
    <source>
        <dbReference type="EMBL" id="MVM09533.1"/>
    </source>
</evidence>
<reference evidence="30 31" key="6">
    <citation type="submission" date="2019-11" db="EMBL/GenBank/DDBJ databases">
        <title>Implementation of targeted gown and glove precautions to prevent Staphylococcus aureus acquisition in community-based nursing homes.</title>
        <authorList>
            <person name="Stine O.C."/>
        </authorList>
    </citation>
    <scope>NUCLEOTIDE SEQUENCE [LARGE SCALE GENOMIC DNA]</scope>
    <source>
        <strain evidence="19 31">S_1081.LBCF.DN</strain>
        <strain evidence="18 30">S_2062.LAUP.DI</strain>
    </source>
</reference>
<feature type="domain" description="Solute-binding protein family 5" evidence="4">
    <location>
        <begin position="94"/>
        <end position="488"/>
    </location>
</feature>
<dbReference type="EMBL" id="RQTC01000059">
    <property type="protein sequence ID" value="RZH94511.1"/>
    <property type="molecule type" value="Genomic_DNA"/>
</dbReference>
<evidence type="ECO:0000313" key="31">
    <source>
        <dbReference type="Proteomes" id="UP000478867"/>
    </source>
</evidence>
<reference evidence="17" key="3">
    <citation type="journal article" date="2016" name="J. Infect. Dis.">
        <title>Comparative Genomics of Community-Associated Methicillin-Resistant Staphylococcus aureus Shows the Emergence of Clone ST8-USA300 in Geneva, Switzerland.</title>
        <authorList>
            <person name="Von Dach E."/>
            <person name="Diene S.M."/>
            <person name="Fankhauser C."/>
            <person name="Schrenzel J."/>
            <person name="Harbarth S."/>
            <person name="Francois P."/>
        </authorList>
    </citation>
    <scope>NUCLEOTIDE SEQUENCE</scope>
    <source>
        <strain evidence="17">MRSA_S26</strain>
    </source>
</reference>
<dbReference type="Proteomes" id="UP000251686">
    <property type="component" value="Unassembled WGS sequence"/>
</dbReference>
<dbReference type="EMBL" id="CP023391">
    <property type="protein sequence ID" value="ATC71016.1"/>
    <property type="molecule type" value="Genomic_DNA"/>
</dbReference>
<dbReference type="KEGG" id="saur:SABB_00958"/>
<evidence type="ECO:0000313" key="26">
    <source>
        <dbReference type="Proteomes" id="UP000443506"/>
    </source>
</evidence>
<dbReference type="EMBL" id="LALJ01000006">
    <property type="protein sequence ID" value="KMR37459.1"/>
    <property type="molecule type" value="Genomic_DNA"/>
</dbReference>
<evidence type="ECO:0000313" key="8">
    <source>
        <dbReference type="EMBL" id="CAA4356619.1"/>
    </source>
</evidence>
<evidence type="ECO:0000256" key="2">
    <source>
        <dbReference type="ARBA" id="ARBA00022448"/>
    </source>
</evidence>
<evidence type="ECO:0000313" key="18">
    <source>
        <dbReference type="EMBL" id="MVK34488.1"/>
    </source>
</evidence>
<evidence type="ECO:0000256" key="1">
    <source>
        <dbReference type="ARBA" id="ARBA00005695"/>
    </source>
</evidence>
<dbReference type="Proteomes" id="UP000052129">
    <property type="component" value="Unassembled WGS sequence"/>
</dbReference>
<dbReference type="PANTHER" id="PTHR30290:SF9">
    <property type="entry name" value="OLIGOPEPTIDE-BINDING PROTEIN APPA"/>
    <property type="match status" value="1"/>
</dbReference>
<evidence type="ECO:0000313" key="27">
    <source>
        <dbReference type="Proteomes" id="UP000443708"/>
    </source>
</evidence>
<dbReference type="Proteomes" id="UP000471199">
    <property type="component" value="Unassembled WGS sequence"/>
</dbReference>
<dbReference type="InterPro" id="IPR039424">
    <property type="entry name" value="SBP_5"/>
</dbReference>
<dbReference type="InterPro" id="IPR030678">
    <property type="entry name" value="Peptide/Ni-bd"/>
</dbReference>
<dbReference type="EMBL" id="WPTS01000022">
    <property type="protein sequence ID" value="MVK34488.1"/>
    <property type="molecule type" value="Genomic_DNA"/>
</dbReference>
<dbReference type="EMBL" id="CACUNS010000001">
    <property type="protein sequence ID" value="CAA6038009.1"/>
    <property type="molecule type" value="Genomic_DNA"/>
</dbReference>
<organism evidence="18 30">
    <name type="scientific">Staphylococcus aureus</name>
    <dbReference type="NCBI Taxonomy" id="1280"/>
    <lineage>
        <taxon>Bacteria</taxon>
        <taxon>Bacillati</taxon>
        <taxon>Bacillota</taxon>
        <taxon>Bacilli</taxon>
        <taxon>Bacillales</taxon>
        <taxon>Staphylococcaceae</taxon>
        <taxon>Staphylococcus</taxon>
    </lineage>
</organism>
<dbReference type="GO" id="GO:0015833">
    <property type="term" value="P:peptide transport"/>
    <property type="evidence" value="ECO:0007669"/>
    <property type="project" value="TreeGrafter"/>
</dbReference>
<reference evidence="5 22" key="4">
    <citation type="submission" date="2017-09" db="EMBL/GenBank/DDBJ databases">
        <title>A single nucleotide polymorphism in the Staphylococcus aureus virulence regulator SaeR abolishes pathogenesis.</title>
        <authorList>
            <person name="Copin R.J."/>
            <person name="Sause W."/>
            <person name="Shopsin B."/>
            <person name="Torres V.J."/>
        </authorList>
    </citation>
    <scope>NUCLEOTIDE SEQUENCE [LARGE SCALE GENOMIC DNA]</scope>
    <source>
        <strain evidence="22">Newman</strain>
        <strain evidence="5">Newman_D2C</strain>
    </source>
</reference>
<dbReference type="Gene3D" id="3.10.105.10">
    <property type="entry name" value="Dipeptide-binding Protein, Domain 3"/>
    <property type="match status" value="1"/>
</dbReference>
<sequence>MGKLIKYISILLIVVLVLSACGKSSNKDEGVKDATKTETSKHKGGTLNVALTAPPSGVYSSLLNSTHADSVVEGYFNESLLATDKKIRPKAYIASWKDIEPAKKIEFKIKKGIKWHDGNELKIDDWIYSIEVLANKDYEGAYYPSVENIQGAKDYHEGKTDHISGLKKIDDYTMQVTFDKKQENYLTGFITGPLLSKKYLSDVPIKDLAKSDKIRKYPIGIGPYKVKKIVPGEAVQLVKFDDYWQGKPALDKINLKVIDQAQIIKAMEKGDIDVANDATGAMAKDAKSSNAGLKVLSAPSLDYGLIGFVSHDYDKKANKTGKVRPKYEDKELRKAMLYAIDREKWIKAFFNGYASEINSFVPSMHWIAANPKDLNDYKYDPEKAKKILDKLGYKDRDGDGFREDPKGNKFEINFKHYSGSNPTFEPRTAAIKDFWEKVGLKTNVKLVEFGKYNEDLANASKDMEVYFRSWAGGTDPDPSDLYHTDRPQNEMRTVLPKSDQYLDDALDFEKVGIDEKKRKDIYVKWQKYMNDELPGLPMFQGKSITIVNDKVRNLDIEIGTDQSLYNLTKEA</sequence>
<dbReference type="Proteomes" id="UP000443708">
    <property type="component" value="Unassembled WGS sequence"/>
</dbReference>
<dbReference type="EMBL" id="LALQ01000016">
    <property type="protein sequence ID" value="KMR57658.1"/>
    <property type="molecule type" value="Genomic_DNA"/>
</dbReference>
<dbReference type="EMBL" id="CACTQT010000002">
    <property type="protein sequence ID" value="CAA4356619.1"/>
    <property type="molecule type" value="Genomic_DNA"/>
</dbReference>
<evidence type="ECO:0000313" key="30">
    <source>
        <dbReference type="Proteomes" id="UP000471199"/>
    </source>
</evidence>
<protein>
    <submittedName>
        <fullName evidence="18">ABC transporter substrate-binding protein</fullName>
    </submittedName>
    <submittedName>
        <fullName evidence="6 8">Oligopeptide-binding protein oppA</fullName>
    </submittedName>
</protein>
<evidence type="ECO:0000313" key="32">
    <source>
        <dbReference type="Proteomes" id="UP000505390"/>
    </source>
</evidence>
<dbReference type="SUPFAM" id="SSF53850">
    <property type="entry name" value="Periplasmic binding protein-like II"/>
    <property type="match status" value="1"/>
</dbReference>
<dbReference type="EMBL" id="CAIGXB010000001">
    <property type="protein sequence ID" value="CAC5772486.1"/>
    <property type="molecule type" value="Genomic_DNA"/>
</dbReference>
<reference evidence="17" key="2">
    <citation type="submission" date="2015-06" db="EMBL/GenBank/DDBJ databases">
        <authorList>
            <person name="Diene S.M."/>
            <person name="Von Dach E."/>
            <person name="Fankhauser C."/>
            <person name="Schrenzel J."/>
            <person name="Harbarth S."/>
            <person name="Francois P."/>
        </authorList>
    </citation>
    <scope>NUCLEOTIDE SEQUENCE</scope>
    <source>
        <strain evidence="17">MRSA_S26</strain>
    </source>
</reference>
<accession>A0A0E7NMJ6</accession>
<evidence type="ECO:0000313" key="11">
    <source>
        <dbReference type="EMBL" id="CAA6303094.1"/>
    </source>
</evidence>
<dbReference type="EMBL" id="JAANEC010000021">
    <property type="protein sequence ID" value="NUY11293.1"/>
    <property type="molecule type" value="Genomic_DNA"/>
</dbReference>
<dbReference type="GO" id="GO:0043190">
    <property type="term" value="C:ATP-binding cassette (ABC) transporter complex"/>
    <property type="evidence" value="ECO:0007669"/>
    <property type="project" value="InterPro"/>
</dbReference>
<evidence type="ECO:0000313" key="6">
    <source>
        <dbReference type="EMBL" id="CAA4082132.1"/>
    </source>
</evidence>
<dbReference type="EMBL" id="CAIIGD010000020">
    <property type="protein sequence ID" value="CAC8240292.1"/>
    <property type="molecule type" value="Genomic_DNA"/>
</dbReference>
<evidence type="ECO:0000313" key="15">
    <source>
        <dbReference type="EMBL" id="KMR37459.1"/>
    </source>
</evidence>
<dbReference type="PIRSF" id="PIRSF002741">
    <property type="entry name" value="MppA"/>
    <property type="match status" value="1"/>
</dbReference>
<gene>
    <name evidence="8" type="primary">appA</name>
    <name evidence="14" type="synonym">appA_1</name>
    <name evidence="6" type="synonym">oppA_1</name>
    <name evidence="17" type="ORF">ACR79_04600</name>
    <name evidence="5" type="ORF">CNH36_04945</name>
    <name evidence="21" type="ORF">EIG94_04480</name>
    <name evidence="16" type="ORF">EP54_04590</name>
    <name evidence="15" type="ORF">EQ90_04600</name>
    <name evidence="18" type="ORF">GO814_04970</name>
    <name evidence="19" type="ORF">GO942_02355</name>
    <name evidence="20" type="ORF">GQX37_01800</name>
    <name evidence="14" type="ORF">NCTC13131_00655</name>
    <name evidence="7" type="ORF">SAMEA1029512_02651</name>
    <name evidence="6" type="ORF">SAMEA1029528_00439</name>
    <name evidence="8" type="ORF">SAMEA2078260_00485</name>
    <name evidence="10" type="ORF">SAMEA2078588_00135</name>
    <name evidence="11" type="ORF">SAMEA2080344_00175</name>
    <name evidence="9" type="ORF">SAMEA2081063_00175</name>
    <name evidence="12" type="ORF">SAMEA4008575_00175</name>
    <name evidence="13" type="ORF">SAMEA70146418_02928</name>
</gene>
<name>A0A0E7NMJ6_STAAU</name>
<keyword evidence="3" id="KW-0732">Signal</keyword>
<dbReference type="GO" id="GO:0042597">
    <property type="term" value="C:periplasmic space"/>
    <property type="evidence" value="ECO:0007669"/>
    <property type="project" value="UniProtKB-ARBA"/>
</dbReference>
<evidence type="ECO:0000313" key="5">
    <source>
        <dbReference type="EMBL" id="ATC71016.1"/>
    </source>
</evidence>
<dbReference type="EMBL" id="WPXC01000006">
    <property type="protein sequence ID" value="MVM09533.1"/>
    <property type="molecule type" value="Genomic_DNA"/>
</dbReference>
<dbReference type="Proteomes" id="UP000547874">
    <property type="component" value="Unassembled WGS sequence"/>
</dbReference>
<dbReference type="SMR" id="A0A0E7NMJ6"/>
<evidence type="ECO:0000313" key="21">
    <source>
        <dbReference type="EMBL" id="RZH94511.1"/>
    </source>
</evidence>
<dbReference type="Gene3D" id="3.40.190.10">
    <property type="entry name" value="Periplasmic binding protein-like II"/>
    <property type="match status" value="1"/>
</dbReference>
<dbReference type="Proteomes" id="UP000293434">
    <property type="component" value="Unassembled WGS sequence"/>
</dbReference>
<evidence type="ECO:0000313" key="7">
    <source>
        <dbReference type="EMBL" id="CAA4164627.1"/>
    </source>
</evidence>
<dbReference type="EMBL" id="UAUZ02000002">
    <property type="protein sequence ID" value="CAD7353177.1"/>
    <property type="molecule type" value="Genomic_DNA"/>
</dbReference>
<dbReference type="EMBL" id="CACTPI010000002">
    <property type="protein sequence ID" value="CAA4082132.1"/>
    <property type="molecule type" value="Genomic_DNA"/>
</dbReference>
<dbReference type="InterPro" id="IPR050034">
    <property type="entry name" value="Opp4A"/>
</dbReference>
<dbReference type="Proteomes" id="UP000459586">
    <property type="component" value="Unassembled WGS sequence"/>
</dbReference>
<evidence type="ECO:0000313" key="14">
    <source>
        <dbReference type="EMBL" id="CAD7353177.1"/>
    </source>
</evidence>
<evidence type="ECO:0000313" key="23">
    <source>
        <dbReference type="Proteomes" id="UP000293434"/>
    </source>
</evidence>
<reference evidence="21 23" key="5">
    <citation type="submission" date="2018-11" db="EMBL/GenBank/DDBJ databases">
        <title>Genomic profiling of Staphylococcus species from a Poultry farm system in KwaZulu-Natal, South Africa.</title>
        <authorList>
            <person name="Amoako D.G."/>
            <person name="Somboro A.M."/>
            <person name="Abia A.L.K."/>
            <person name="Bester L.A."/>
            <person name="Essack S.Y."/>
        </authorList>
    </citation>
    <scope>NUCLEOTIDE SEQUENCE [LARGE SCALE GENOMIC DNA]</scope>
    <source>
        <strain evidence="21 23">SA9</strain>
    </source>
</reference>
<dbReference type="RefSeq" id="WP_000517187.1">
    <property type="nucleotide sequence ID" value="NC_021670.1"/>
</dbReference>
<evidence type="ECO:0000313" key="17">
    <source>
        <dbReference type="EMBL" id="KSA81003.1"/>
    </source>
</evidence>
<dbReference type="Proteomes" id="UP000217245">
    <property type="component" value="Chromosome"/>
</dbReference>
<dbReference type="Proteomes" id="UP000443506">
    <property type="component" value="Unassembled WGS sequence"/>
</dbReference>
<evidence type="ECO:0000313" key="34">
    <source>
        <dbReference type="Proteomes" id="UP000547874"/>
    </source>
</evidence>
<evidence type="ECO:0000313" key="12">
    <source>
        <dbReference type="EMBL" id="CAC5772486.1"/>
    </source>
</evidence>
<reference evidence="15" key="1">
    <citation type="journal article" date="2015" name="J. Infect. Dis.">
        <title>Parallel Epidemics of Community-Associated Methicillin-Resistant Staphylococcus aureus USA300 Infection in North and South America.</title>
        <authorList>
            <person name="Planet P.J."/>
            <person name="Diaz L."/>
            <person name="Kolokotronis S.O."/>
            <person name="Narechania A."/>
            <person name="Reyes J."/>
            <person name="Xing G."/>
            <person name="Rincon S."/>
            <person name="Smith H."/>
            <person name="Panesso D."/>
            <person name="Ryan C."/>
            <person name="Smith D.P."/>
            <person name="Guzman M."/>
            <person name="Zurita J."/>
            <person name="Sebra R."/>
            <person name="Deikus G."/>
            <person name="Nolan R.L."/>
            <person name="Tenover F.C."/>
            <person name="Weinstock G.M."/>
            <person name="Robinson D.A."/>
            <person name="Arias C.A."/>
        </authorList>
    </citation>
    <scope>NUCLEOTIDE SEQUENCE</scope>
    <source>
        <strain evidence="15">CA15</strain>
        <strain evidence="16">M121</strain>
    </source>
</reference>
<proteinExistence type="inferred from homology"/>
<dbReference type="EMBL" id="CACTWD010000001">
    <property type="protein sequence ID" value="CAA4671018.1"/>
    <property type="molecule type" value="Genomic_DNA"/>
</dbReference>
<dbReference type="EMBL" id="CACURZ010000001">
    <property type="protein sequence ID" value="CAA6303094.1"/>
    <property type="molecule type" value="Genomic_DNA"/>
</dbReference>
<evidence type="ECO:0000313" key="22">
    <source>
        <dbReference type="Proteomes" id="UP000217245"/>
    </source>
</evidence>
<comment type="similarity">
    <text evidence="1">Belongs to the bacterial solute-binding protein 5 family.</text>
</comment>
<dbReference type="NCBIfam" id="NF045467">
    <property type="entry name" value="Opp4A"/>
    <property type="match status" value="1"/>
</dbReference>
<evidence type="ECO:0000256" key="3">
    <source>
        <dbReference type="ARBA" id="ARBA00022729"/>
    </source>
</evidence>
<dbReference type="PANTHER" id="PTHR30290">
    <property type="entry name" value="PERIPLASMIC BINDING COMPONENT OF ABC TRANSPORTER"/>
    <property type="match status" value="1"/>
</dbReference>
<dbReference type="Proteomes" id="UP000442696">
    <property type="component" value="Unassembled WGS sequence"/>
</dbReference>
<dbReference type="AlphaFoldDB" id="A0A0E7NMJ6"/>
<evidence type="ECO:0000313" key="13">
    <source>
        <dbReference type="EMBL" id="CAC8240292.1"/>
    </source>
</evidence>
<evidence type="ECO:0000313" key="24">
    <source>
        <dbReference type="Proteomes" id="UP000442696"/>
    </source>
</evidence>
<evidence type="ECO:0000313" key="10">
    <source>
        <dbReference type="EMBL" id="CAA6038009.1"/>
    </source>
</evidence>
<keyword evidence="2" id="KW-0813">Transport</keyword>
<dbReference type="OMA" id="FIVNTVY"/>
<reference evidence="20 34" key="8">
    <citation type="journal article" date="2020" name="J. Antimicrob. Chemother.">
        <title>Detection of heterogeneous vancomycin intermediate resistance in MRSA isolates from Latin America.</title>
        <authorList>
            <person name="Castro B.E."/>
            <person name="Berrio M."/>
            <person name="Vargas M.L."/>
            <person name="Carvajal L.P."/>
            <person name="Millan L.V."/>
            <person name="Rios R."/>
            <person name="Hernandez A.K."/>
            <person name="Rincon S."/>
            <person name="Cubides P."/>
            <person name="Forero E."/>
            <person name="Dinh A."/>
            <person name="Seas C."/>
            <person name="Munita J.M."/>
            <person name="Arias C.A."/>
            <person name="Reyes J."/>
            <person name="Diaz L."/>
        </authorList>
    </citation>
    <scope>NUCLEOTIDE SEQUENCE [LARGE SCALE GENOMIC DNA]</scope>
    <source>
        <strain evidence="20 34">UE1097</strain>
    </source>
</reference>
<evidence type="ECO:0000313" key="29">
    <source>
        <dbReference type="Proteomes" id="UP000459702"/>
    </source>
</evidence>
<dbReference type="Proteomes" id="UP000478867">
    <property type="component" value="Unassembled WGS sequence"/>
</dbReference>